<dbReference type="Pfam" id="PF12899">
    <property type="entry name" value="Glyco_hydro_100"/>
    <property type="match status" value="1"/>
</dbReference>
<dbReference type="EMBL" id="AP019303">
    <property type="protein sequence ID" value="BBH08572.1"/>
    <property type="molecule type" value="Genomic_DNA"/>
</dbReference>
<dbReference type="PANTHER" id="PTHR31916">
    <property type="match status" value="1"/>
</dbReference>
<accession>A0A4Y1RW21</accession>
<dbReference type="PANTHER" id="PTHR31916:SF37">
    <property type="entry name" value="ALKALINE_NEUTRAL INVERTASE"/>
    <property type="match status" value="1"/>
</dbReference>
<reference evidence="4" key="1">
    <citation type="journal article" date="2019" name="Science">
        <title>Mutation of a bHLH transcription factor allowed almond domestication.</title>
        <authorList>
            <person name="Sanchez-Perez R."/>
            <person name="Pavan S."/>
            <person name="Mazzeo R."/>
            <person name="Moldovan C."/>
            <person name="Aiese Cigliano R."/>
            <person name="Del Cueto J."/>
            <person name="Ricciardi F."/>
            <person name="Lotti C."/>
            <person name="Ricciardi L."/>
            <person name="Dicenta F."/>
            <person name="Lopez-Marques R.L."/>
            <person name="Lindberg Moller B."/>
        </authorList>
    </citation>
    <scope>NUCLEOTIDE SEQUENCE</scope>
</reference>
<evidence type="ECO:0000256" key="3">
    <source>
        <dbReference type="ARBA" id="ARBA00023295"/>
    </source>
</evidence>
<dbReference type="GO" id="GO:0004575">
    <property type="term" value="F:sucrose alpha-glucosidase activity"/>
    <property type="evidence" value="ECO:0007669"/>
    <property type="project" value="TreeGrafter"/>
</dbReference>
<protein>
    <submittedName>
        <fullName evidence="4">Diacylglycerol kinase1</fullName>
    </submittedName>
</protein>
<sequence>MNFRTTTDNPEKFHGIITMVALGQTGRPRTAKRAIEQVEQRLSKDEWPEYYDGKAGRYVRKQARKYQTWSISGYLIKRATESAEGCVKLWPGFSLYVRSPAKSWTAVAQISPAFFLGKTASTWHPRA</sequence>
<keyword evidence="1" id="KW-0378">Hydrolase</keyword>
<organism evidence="4">
    <name type="scientific">Prunus dulcis</name>
    <name type="common">Almond</name>
    <name type="synonym">Amygdalus dulcis</name>
    <dbReference type="NCBI Taxonomy" id="3755"/>
    <lineage>
        <taxon>Eukaryota</taxon>
        <taxon>Viridiplantae</taxon>
        <taxon>Streptophyta</taxon>
        <taxon>Embryophyta</taxon>
        <taxon>Tracheophyta</taxon>
        <taxon>Spermatophyta</taxon>
        <taxon>Magnoliopsida</taxon>
        <taxon>eudicotyledons</taxon>
        <taxon>Gunneridae</taxon>
        <taxon>Pentapetalae</taxon>
        <taxon>rosids</taxon>
        <taxon>fabids</taxon>
        <taxon>Rosales</taxon>
        <taxon>Rosaceae</taxon>
        <taxon>Amygdaloideae</taxon>
        <taxon>Amygdaleae</taxon>
        <taxon>Prunus</taxon>
    </lineage>
</organism>
<evidence type="ECO:0000256" key="2">
    <source>
        <dbReference type="ARBA" id="ARBA00023277"/>
    </source>
</evidence>
<dbReference type="AlphaFoldDB" id="A0A4Y1RW21"/>
<dbReference type="GO" id="GO:0033926">
    <property type="term" value="F:endo-alpha-N-acetylgalactosaminidase activity"/>
    <property type="evidence" value="ECO:0007669"/>
    <property type="project" value="InterPro"/>
</dbReference>
<keyword evidence="2" id="KW-0119">Carbohydrate metabolism</keyword>
<name>A0A4Y1RW21_PRUDU</name>
<dbReference type="GO" id="GO:0005987">
    <property type="term" value="P:sucrose catabolic process"/>
    <property type="evidence" value="ECO:0007669"/>
    <property type="project" value="TreeGrafter"/>
</dbReference>
<gene>
    <name evidence="4" type="ORF">Prudu_020797</name>
</gene>
<proteinExistence type="predicted"/>
<evidence type="ECO:0000313" key="4">
    <source>
        <dbReference type="EMBL" id="BBH08572.1"/>
    </source>
</evidence>
<keyword evidence="4" id="KW-0808">Transferase</keyword>
<dbReference type="InterPro" id="IPR024746">
    <property type="entry name" value="Glyco_hydro_100"/>
</dbReference>
<keyword evidence="3" id="KW-0326">Glycosidase</keyword>
<dbReference type="GO" id="GO:0016301">
    <property type="term" value="F:kinase activity"/>
    <property type="evidence" value="ECO:0007669"/>
    <property type="project" value="UniProtKB-KW"/>
</dbReference>
<keyword evidence="4" id="KW-0418">Kinase</keyword>
<dbReference type="InterPro" id="IPR008928">
    <property type="entry name" value="6-hairpin_glycosidase_sf"/>
</dbReference>
<evidence type="ECO:0000256" key="1">
    <source>
        <dbReference type="ARBA" id="ARBA00022801"/>
    </source>
</evidence>
<dbReference type="SUPFAM" id="SSF48208">
    <property type="entry name" value="Six-hairpin glycosidases"/>
    <property type="match status" value="1"/>
</dbReference>